<proteinExistence type="predicted"/>
<feature type="region of interest" description="Disordered" evidence="1">
    <location>
        <begin position="139"/>
        <end position="201"/>
    </location>
</feature>
<name>A0A842HNT7_9BURK</name>
<dbReference type="RefSeq" id="WP_185778410.1">
    <property type="nucleotide sequence ID" value="NZ_JACJUU010000001.1"/>
</dbReference>
<feature type="compositionally biased region" description="Polar residues" evidence="1">
    <location>
        <begin position="170"/>
        <end position="183"/>
    </location>
</feature>
<protein>
    <submittedName>
        <fullName evidence="2">Uncharacterized protein</fullName>
    </submittedName>
</protein>
<sequence length="339" mass="38229">MRDYSKVSAQFWTGKTGRSLRGDLQAQIVALYLMTSPHSNMIGVFNCPVIYISHETGSPFEGAYEGLKKLIERGFCTYDEDSEMVWIHEMAKFQIGDSLKATDNRVKDIQKQYENLPEGPIKQGFYAKYSNAYHLPENAAFDSPTEAPLKPLQSQKQEQEQEQEQKQEQAAVSTSVTSTQQRETVAAPPEGKETGLNSDPMHGRAIELTAMLRKRGASLQASDPRVRKWAETGVTDAQALQALELAQQRRQTQANPQPVNAGYLDTILADLREPKDVQTSGKSGKAEPQDRWWMSNNGIDRKGREMGMFARPSEDYASFKDRIFEEIRRREAEPSETAE</sequence>
<evidence type="ECO:0000313" key="2">
    <source>
        <dbReference type="EMBL" id="MBC2768575.1"/>
    </source>
</evidence>
<evidence type="ECO:0000313" key="3">
    <source>
        <dbReference type="Proteomes" id="UP000545386"/>
    </source>
</evidence>
<keyword evidence="3" id="KW-1185">Reference proteome</keyword>
<reference evidence="2 3" key="1">
    <citation type="submission" date="2020-08" db="EMBL/GenBank/DDBJ databases">
        <title>Paraeoetvoesia sp. YC-7-48 draft genome sequence.</title>
        <authorList>
            <person name="Yao L."/>
        </authorList>
    </citation>
    <scope>NUCLEOTIDE SEQUENCE [LARGE SCALE GENOMIC DNA]</scope>
    <source>
        <strain evidence="3">YC-7-48</strain>
    </source>
</reference>
<feature type="region of interest" description="Disordered" evidence="1">
    <location>
        <begin position="276"/>
        <end position="305"/>
    </location>
</feature>
<gene>
    <name evidence="2" type="ORF">GTU67_01430</name>
</gene>
<organism evidence="2 3">
    <name type="scientific">Pusillimonas minor</name>
    <dbReference type="NCBI Taxonomy" id="2697024"/>
    <lineage>
        <taxon>Bacteria</taxon>
        <taxon>Pseudomonadati</taxon>
        <taxon>Pseudomonadota</taxon>
        <taxon>Betaproteobacteria</taxon>
        <taxon>Burkholderiales</taxon>
        <taxon>Alcaligenaceae</taxon>
        <taxon>Pusillimonas</taxon>
    </lineage>
</organism>
<comment type="caution">
    <text evidence="2">The sequence shown here is derived from an EMBL/GenBank/DDBJ whole genome shotgun (WGS) entry which is preliminary data.</text>
</comment>
<evidence type="ECO:0000256" key="1">
    <source>
        <dbReference type="SAM" id="MobiDB-lite"/>
    </source>
</evidence>
<feature type="compositionally biased region" description="Basic and acidic residues" evidence="1">
    <location>
        <begin position="157"/>
        <end position="167"/>
    </location>
</feature>
<accession>A0A842HNT7</accession>
<dbReference type="EMBL" id="JACJUU010000001">
    <property type="protein sequence ID" value="MBC2768575.1"/>
    <property type="molecule type" value="Genomic_DNA"/>
</dbReference>
<dbReference type="AlphaFoldDB" id="A0A842HNT7"/>
<dbReference type="Proteomes" id="UP000545386">
    <property type="component" value="Unassembled WGS sequence"/>
</dbReference>